<gene>
    <name evidence="1" type="ORF">A6E04_15645</name>
</gene>
<evidence type="ECO:0000313" key="2">
    <source>
        <dbReference type="Proteomes" id="UP000093523"/>
    </source>
</evidence>
<protein>
    <submittedName>
        <fullName evidence="1">Uncharacterized protein</fullName>
    </submittedName>
</protein>
<accession>A0A1B9NW77</accession>
<organism evidence="1 2">
    <name type="scientific">Aliivibrio logei</name>
    <name type="common">Vibrio logei</name>
    <dbReference type="NCBI Taxonomy" id="688"/>
    <lineage>
        <taxon>Bacteria</taxon>
        <taxon>Pseudomonadati</taxon>
        <taxon>Pseudomonadota</taxon>
        <taxon>Gammaproteobacteria</taxon>
        <taxon>Vibrionales</taxon>
        <taxon>Vibrionaceae</taxon>
        <taxon>Aliivibrio</taxon>
    </lineage>
</organism>
<reference evidence="1 2" key="1">
    <citation type="submission" date="2016-06" db="EMBL/GenBank/DDBJ databases">
        <authorList>
            <person name="Kjaerup R.B."/>
            <person name="Dalgaard T.S."/>
            <person name="Juul-Madsen H.R."/>
        </authorList>
    </citation>
    <scope>NUCLEOTIDE SEQUENCE [LARGE SCALE GENOMIC DNA]</scope>
    <source>
        <strain evidence="1 2">1S159</strain>
    </source>
</reference>
<comment type="caution">
    <text evidence="1">The sequence shown here is derived from an EMBL/GenBank/DDBJ whole genome shotgun (WGS) entry which is preliminary data.</text>
</comment>
<dbReference type="Proteomes" id="UP000093523">
    <property type="component" value="Unassembled WGS sequence"/>
</dbReference>
<evidence type="ECO:0000313" key="1">
    <source>
        <dbReference type="EMBL" id="OCH19464.1"/>
    </source>
</evidence>
<name>A0A1B9NW77_ALILO</name>
<sequence length="98" mass="11056">MVKYDVSGFDIQITAELSGIQVVHAELDLQSTTDDNVEIVKKYRLCSDTQVDTVQDIMTIINTNSANTNQVMIREFEGCSHVTFMFDDTPMEFTGIEL</sequence>
<dbReference type="AlphaFoldDB" id="A0A1B9NW77"/>
<dbReference type="EMBL" id="MAJU01000015">
    <property type="protein sequence ID" value="OCH19464.1"/>
    <property type="molecule type" value="Genomic_DNA"/>
</dbReference>
<proteinExistence type="predicted"/>